<dbReference type="AlphaFoldDB" id="A0A8J3QPN5"/>
<gene>
    <name evidence="2" type="ORF">Raf01_33370</name>
</gene>
<evidence type="ECO:0000313" key="3">
    <source>
        <dbReference type="Proteomes" id="UP000642748"/>
    </source>
</evidence>
<sequence length="160" mass="16185">MTVAVLAGGCAGADAGDPPADLSGRLDDSGVTVVATLTAGPDGTQHVRATFTPQKTGYHLYSMDLPPGGVDGLGLATTVTVRGTLREAGSPSADAPVKTLRIQDLDVDLTVYPDGPVTITVPVNRTGKGRAEVVVSYAACSPSTCLAPVRDRVIALARSG</sequence>
<accession>A0A8J3QPN5</accession>
<proteinExistence type="predicted"/>
<organism evidence="2 3">
    <name type="scientific">Rugosimonospora africana</name>
    <dbReference type="NCBI Taxonomy" id="556532"/>
    <lineage>
        <taxon>Bacteria</taxon>
        <taxon>Bacillati</taxon>
        <taxon>Actinomycetota</taxon>
        <taxon>Actinomycetes</taxon>
        <taxon>Micromonosporales</taxon>
        <taxon>Micromonosporaceae</taxon>
        <taxon>Rugosimonospora</taxon>
    </lineage>
</organism>
<dbReference type="Proteomes" id="UP000642748">
    <property type="component" value="Unassembled WGS sequence"/>
</dbReference>
<feature type="domain" description="Thiol:disulfide interchange protein DsbD N-terminal" evidence="1">
    <location>
        <begin position="36"/>
        <end position="152"/>
    </location>
</feature>
<dbReference type="InterPro" id="IPR028250">
    <property type="entry name" value="DsbDN"/>
</dbReference>
<dbReference type="Pfam" id="PF11412">
    <property type="entry name" value="DsbD_N"/>
    <property type="match status" value="1"/>
</dbReference>
<reference evidence="2" key="1">
    <citation type="submission" date="2021-01" db="EMBL/GenBank/DDBJ databases">
        <title>Whole genome shotgun sequence of Rugosimonospora africana NBRC 104875.</title>
        <authorList>
            <person name="Komaki H."/>
            <person name="Tamura T."/>
        </authorList>
    </citation>
    <scope>NUCLEOTIDE SEQUENCE</scope>
    <source>
        <strain evidence="2">NBRC 104875</strain>
    </source>
</reference>
<comment type="caution">
    <text evidence="2">The sequence shown here is derived from an EMBL/GenBank/DDBJ whole genome shotgun (WGS) entry which is preliminary data.</text>
</comment>
<evidence type="ECO:0000313" key="2">
    <source>
        <dbReference type="EMBL" id="GIH15165.1"/>
    </source>
</evidence>
<protein>
    <recommendedName>
        <fullName evidence="1">Thiol:disulfide interchange protein DsbD N-terminal domain-containing protein</fullName>
    </recommendedName>
</protein>
<dbReference type="EMBL" id="BONZ01000031">
    <property type="protein sequence ID" value="GIH15165.1"/>
    <property type="molecule type" value="Genomic_DNA"/>
</dbReference>
<name>A0A8J3QPN5_9ACTN</name>
<keyword evidence="3" id="KW-1185">Reference proteome</keyword>
<evidence type="ECO:0000259" key="1">
    <source>
        <dbReference type="Pfam" id="PF11412"/>
    </source>
</evidence>